<dbReference type="EMBL" id="BQKE01000002">
    <property type="protein sequence ID" value="GJM63111.1"/>
    <property type="molecule type" value="Genomic_DNA"/>
</dbReference>
<name>A0AAN4VZW6_9BACT</name>
<gene>
    <name evidence="1" type="ORF">PEDI_36630</name>
</gene>
<sequence length="216" mass="26096">MKELLWAGVCSSDSFFCIKKIALKIRTQEMNEQRSKYFSDRKAWRTWLEANFDKEADIWLEYPLKKTNKKRILYNDAVEEALCFGWIDSTLRSLNETTSIQRFCRRRKNSAYSQPNIERLKWLFERNLVHSAIREEVSEIVQQNFTFPEDILTRLKEDVEVWQNYENFSEPYKRIRIAYSDSARKRPEEFNKRLHHFINKTKVNKQIKGFGGIEKY</sequence>
<comment type="caution">
    <text evidence="1">The sequence shown here is derived from an EMBL/GenBank/DDBJ whole genome shotgun (WGS) entry which is preliminary data.</text>
</comment>
<proteinExistence type="predicted"/>
<evidence type="ECO:0000313" key="2">
    <source>
        <dbReference type="Proteomes" id="UP001310022"/>
    </source>
</evidence>
<evidence type="ECO:0000313" key="1">
    <source>
        <dbReference type="EMBL" id="GJM63111.1"/>
    </source>
</evidence>
<dbReference type="RefSeq" id="WP_338238317.1">
    <property type="nucleotide sequence ID" value="NZ_BQKE01000002.1"/>
</dbReference>
<dbReference type="Pfam" id="PF13376">
    <property type="entry name" value="OmdA"/>
    <property type="match status" value="1"/>
</dbReference>
<organism evidence="1 2">
    <name type="scientific">Persicobacter diffluens</name>
    <dbReference type="NCBI Taxonomy" id="981"/>
    <lineage>
        <taxon>Bacteria</taxon>
        <taxon>Pseudomonadati</taxon>
        <taxon>Bacteroidota</taxon>
        <taxon>Cytophagia</taxon>
        <taxon>Cytophagales</taxon>
        <taxon>Persicobacteraceae</taxon>
        <taxon>Persicobacter</taxon>
    </lineage>
</organism>
<accession>A0AAN4VZW6</accession>
<dbReference type="AlphaFoldDB" id="A0AAN4VZW6"/>
<protein>
    <recommendedName>
        <fullName evidence="3">Bacteriocin-protection protein</fullName>
    </recommendedName>
</protein>
<reference evidence="1 2" key="1">
    <citation type="submission" date="2021-12" db="EMBL/GenBank/DDBJ databases">
        <title>Genome sequencing of bacteria with rrn-lacking chromosome and rrn-plasmid.</title>
        <authorList>
            <person name="Anda M."/>
            <person name="Iwasaki W."/>
        </authorList>
    </citation>
    <scope>NUCLEOTIDE SEQUENCE [LARGE SCALE GENOMIC DNA]</scope>
    <source>
        <strain evidence="1 2">NBRC 15940</strain>
    </source>
</reference>
<dbReference type="Proteomes" id="UP001310022">
    <property type="component" value="Unassembled WGS sequence"/>
</dbReference>
<keyword evidence="2" id="KW-1185">Reference proteome</keyword>
<evidence type="ECO:0008006" key="3">
    <source>
        <dbReference type="Google" id="ProtNLM"/>
    </source>
</evidence>